<evidence type="ECO:0000256" key="3">
    <source>
        <dbReference type="ARBA" id="ARBA00022840"/>
    </source>
</evidence>
<protein>
    <submittedName>
        <fullName evidence="5">ABC transporter ATP-binding protein</fullName>
    </submittedName>
</protein>
<evidence type="ECO:0000313" key="6">
    <source>
        <dbReference type="Proteomes" id="UP000246278"/>
    </source>
</evidence>
<dbReference type="OrthoDB" id="1521973at2"/>
<dbReference type="InterPro" id="IPR017871">
    <property type="entry name" value="ABC_transporter-like_CS"/>
</dbReference>
<dbReference type="PANTHER" id="PTHR19211:SF6">
    <property type="entry name" value="BLL7188 PROTEIN"/>
    <property type="match status" value="1"/>
</dbReference>
<reference evidence="6" key="1">
    <citation type="submission" date="2017-10" db="EMBL/GenBank/DDBJ databases">
        <authorList>
            <person name="Gaisin V.A."/>
            <person name="Rysina M.S."/>
            <person name="Grouzdev D.S."/>
        </authorList>
    </citation>
    <scope>NUCLEOTIDE SEQUENCE [LARGE SCALE GENOMIC DNA]</scope>
    <source>
        <strain evidence="6">V1</strain>
    </source>
</reference>
<evidence type="ECO:0000259" key="4">
    <source>
        <dbReference type="PROSITE" id="PS50893"/>
    </source>
</evidence>
<sequence>MGHLFLQFQNVSFTYQTALEPLFEDVSVHATRGWTGIVGPNGSGKTTFLKLATGQLQPNAGRIDCPPLSRYCPQRTDSMPNDFGNFIRTTEKQAYVIRNNLGVQDDWYERWETLSHGERKRAQIAVTLWQEPDLLAIDEPTNHVDSDARKILVQALFAFQGVGLLVSHDRDLLDSLCQQCLFIDPPNVIVRPNGYSQGMQVAAEERKAREKDYALKKKAFKKIKREAGRRRHMANQYDKKRSKKDIAAHDHDAKQKIDLVRISGKDIVGGKLLRQLDGRLAQAEQAMRDVHVKKEYDLGIWLPGSISKRHMLLNCPPGKLRLGDKKTLQYQELIIHSTDRIAVTGPNGAGKSTLLRYILTYLNVPKEHLTYVPQEIDIQRSQETLARVRELSTEQLGQVMNIISRLGSRPHRLLESTTPSPGETRKLLLALGMMNLPHIIVLDEPTNHMDLPSIECLEAALVECPCALLLISHDQRFLSRLTTISWKISSGSDSGATYTLSVK</sequence>
<comment type="caution">
    <text evidence="5">The sequence shown here is derived from an EMBL/GenBank/DDBJ whole genome shotgun (WGS) entry which is preliminary data.</text>
</comment>
<keyword evidence="3 5" id="KW-0067">ATP-binding</keyword>
<gene>
    <name evidence="5" type="ORF">CR164_06115</name>
</gene>
<dbReference type="GO" id="GO:0016887">
    <property type="term" value="F:ATP hydrolysis activity"/>
    <property type="evidence" value="ECO:0007669"/>
    <property type="project" value="InterPro"/>
</dbReference>
<accession>A0A317T5J3</accession>
<evidence type="ECO:0000313" key="5">
    <source>
        <dbReference type="EMBL" id="PWW81933.1"/>
    </source>
</evidence>
<dbReference type="InterPro" id="IPR050611">
    <property type="entry name" value="ABCF"/>
</dbReference>
<keyword evidence="6" id="KW-1185">Reference proteome</keyword>
<dbReference type="PROSITE" id="PS00211">
    <property type="entry name" value="ABC_TRANSPORTER_1"/>
    <property type="match status" value="1"/>
</dbReference>
<dbReference type="RefSeq" id="WP_110023068.1">
    <property type="nucleotide sequence ID" value="NZ_PDNZ01000004.1"/>
</dbReference>
<evidence type="ECO:0000256" key="1">
    <source>
        <dbReference type="ARBA" id="ARBA00022737"/>
    </source>
</evidence>
<dbReference type="EMBL" id="PDNZ01000004">
    <property type="protein sequence ID" value="PWW81933.1"/>
    <property type="molecule type" value="Genomic_DNA"/>
</dbReference>
<organism evidence="5 6">
    <name type="scientific">Prosthecochloris marina</name>
    <dbReference type="NCBI Taxonomy" id="2017681"/>
    <lineage>
        <taxon>Bacteria</taxon>
        <taxon>Pseudomonadati</taxon>
        <taxon>Chlorobiota</taxon>
        <taxon>Chlorobiia</taxon>
        <taxon>Chlorobiales</taxon>
        <taxon>Chlorobiaceae</taxon>
        <taxon>Prosthecochloris</taxon>
    </lineage>
</organism>
<dbReference type="GO" id="GO:0005524">
    <property type="term" value="F:ATP binding"/>
    <property type="evidence" value="ECO:0007669"/>
    <property type="project" value="UniProtKB-KW"/>
</dbReference>
<dbReference type="InterPro" id="IPR027417">
    <property type="entry name" value="P-loop_NTPase"/>
</dbReference>
<name>A0A317T5J3_9CHLB</name>
<dbReference type="SUPFAM" id="SSF52540">
    <property type="entry name" value="P-loop containing nucleoside triphosphate hydrolases"/>
    <property type="match status" value="2"/>
</dbReference>
<dbReference type="Proteomes" id="UP000246278">
    <property type="component" value="Unassembled WGS sequence"/>
</dbReference>
<dbReference type="SMART" id="SM00382">
    <property type="entry name" value="AAA"/>
    <property type="match status" value="2"/>
</dbReference>
<keyword evidence="2" id="KW-0547">Nucleotide-binding</keyword>
<evidence type="ECO:0000256" key="2">
    <source>
        <dbReference type="ARBA" id="ARBA00022741"/>
    </source>
</evidence>
<dbReference type="InterPro" id="IPR003439">
    <property type="entry name" value="ABC_transporter-like_ATP-bd"/>
</dbReference>
<dbReference type="Gene3D" id="3.40.50.300">
    <property type="entry name" value="P-loop containing nucleotide triphosphate hydrolases"/>
    <property type="match status" value="3"/>
</dbReference>
<dbReference type="AlphaFoldDB" id="A0A317T5J3"/>
<keyword evidence="1" id="KW-0677">Repeat</keyword>
<dbReference type="CDD" id="cd03221">
    <property type="entry name" value="ABCF_EF-3"/>
    <property type="match status" value="1"/>
</dbReference>
<dbReference type="InterPro" id="IPR003593">
    <property type="entry name" value="AAA+_ATPase"/>
</dbReference>
<dbReference type="PANTHER" id="PTHR19211">
    <property type="entry name" value="ATP-BINDING TRANSPORT PROTEIN-RELATED"/>
    <property type="match status" value="1"/>
</dbReference>
<proteinExistence type="predicted"/>
<dbReference type="Pfam" id="PF00005">
    <property type="entry name" value="ABC_tran"/>
    <property type="match status" value="2"/>
</dbReference>
<feature type="domain" description="ABC transporter" evidence="4">
    <location>
        <begin position="6"/>
        <end position="211"/>
    </location>
</feature>
<dbReference type="PROSITE" id="PS50893">
    <property type="entry name" value="ABC_TRANSPORTER_2"/>
    <property type="match status" value="1"/>
</dbReference>